<evidence type="ECO:0000256" key="2">
    <source>
        <dbReference type="ARBA" id="ARBA00022475"/>
    </source>
</evidence>
<evidence type="ECO:0000313" key="8">
    <source>
        <dbReference type="EMBL" id="MCH6263951.1"/>
    </source>
</evidence>
<keyword evidence="3 6" id="KW-0812">Transmembrane</keyword>
<evidence type="ECO:0000313" key="7">
    <source>
        <dbReference type="EMBL" id="MBS4180366.1"/>
    </source>
</evidence>
<dbReference type="EMBL" id="JAGYPE010000001">
    <property type="protein sequence ID" value="MBS4180366.1"/>
    <property type="molecule type" value="Genomic_DNA"/>
</dbReference>
<evidence type="ECO:0000256" key="1">
    <source>
        <dbReference type="ARBA" id="ARBA00004651"/>
    </source>
</evidence>
<feature type="transmembrane region" description="Helical" evidence="6">
    <location>
        <begin position="112"/>
        <end position="131"/>
    </location>
</feature>
<dbReference type="PANTHER" id="PTHR30482:SF10">
    <property type="entry name" value="HIGH-AFFINITY BRANCHED-CHAIN AMINO ACID TRANSPORT PROTEIN BRAE"/>
    <property type="match status" value="1"/>
</dbReference>
<comment type="caution">
    <text evidence="7">The sequence shown here is derived from an EMBL/GenBank/DDBJ whole genome shotgun (WGS) entry which is preliminary data.</text>
</comment>
<dbReference type="Pfam" id="PF02653">
    <property type="entry name" value="BPD_transp_2"/>
    <property type="match status" value="1"/>
</dbReference>
<dbReference type="InterPro" id="IPR001851">
    <property type="entry name" value="ABC_transp_permease"/>
</dbReference>
<keyword evidence="2" id="KW-1003">Cell membrane</keyword>
<comment type="subcellular location">
    <subcellularLocation>
        <location evidence="1">Cell membrane</location>
        <topology evidence="1">Multi-pass membrane protein</topology>
    </subcellularLocation>
</comment>
<dbReference type="AlphaFoldDB" id="A0A942Y647"/>
<name>A0A942Y647_9BACI</name>
<dbReference type="CDD" id="cd06581">
    <property type="entry name" value="TM_PBP1_LivM_like"/>
    <property type="match status" value="1"/>
</dbReference>
<feature type="transmembrane region" description="Helical" evidence="6">
    <location>
        <begin position="275"/>
        <end position="293"/>
    </location>
</feature>
<evidence type="ECO:0000256" key="3">
    <source>
        <dbReference type="ARBA" id="ARBA00022692"/>
    </source>
</evidence>
<feature type="transmembrane region" description="Helical" evidence="6">
    <location>
        <begin position="157"/>
        <end position="176"/>
    </location>
</feature>
<evidence type="ECO:0000256" key="4">
    <source>
        <dbReference type="ARBA" id="ARBA00022989"/>
    </source>
</evidence>
<feature type="transmembrane region" description="Helical" evidence="6">
    <location>
        <begin position="33"/>
        <end position="53"/>
    </location>
</feature>
<evidence type="ECO:0000313" key="9">
    <source>
        <dbReference type="Proteomes" id="UP000677265"/>
    </source>
</evidence>
<dbReference type="RefSeq" id="WP_213140360.1">
    <property type="nucleotide sequence ID" value="NZ_JAGYPE020000001.1"/>
</dbReference>
<dbReference type="PANTHER" id="PTHR30482">
    <property type="entry name" value="HIGH-AFFINITY BRANCHED-CHAIN AMINO ACID TRANSPORT SYSTEM PERMEASE"/>
    <property type="match status" value="1"/>
</dbReference>
<evidence type="ECO:0000256" key="6">
    <source>
        <dbReference type="SAM" id="Phobius"/>
    </source>
</evidence>
<organism evidence="7">
    <name type="scientific">Neobacillus citreus</name>
    <dbReference type="NCBI Taxonomy" id="2833578"/>
    <lineage>
        <taxon>Bacteria</taxon>
        <taxon>Bacillati</taxon>
        <taxon>Bacillota</taxon>
        <taxon>Bacilli</taxon>
        <taxon>Bacillales</taxon>
        <taxon>Bacillaceae</taxon>
        <taxon>Neobacillus</taxon>
    </lineage>
</organism>
<sequence length="336" mass="36011">MKQLFTNRKPWLFLLVLLFLAYPFIVGQSVYLISIFVMVCVYAITAMALDLLIGFGGQVSIGHAGFLSVGGYTVAILTTKLGLPFLLVLPLSGVITGIIGLLIGLPAVRLSGNFLAVVSLGFGLSIPQIALNWDSLTGGYSGLPLARPEWLSSDSQFIYVIILMTVLITWILHNIVKSRLGRAFVAIRESEVAAQATGINVPLYKTLMFVISAFFTGIAGGLYGYWIGFVSPNDFSVFTSFLLLGMIVIGGLASIPGAIIGAIIFTVLPELTKSLIGLTNIIIGIAIVGIILFRPNGIISLLELFKIKKPSKKVLDEPEVYLSDLEQGGAARDANV</sequence>
<dbReference type="InterPro" id="IPR043428">
    <property type="entry name" value="LivM-like"/>
</dbReference>
<accession>A0A942Y647</accession>
<reference evidence="7" key="1">
    <citation type="submission" date="2021-05" db="EMBL/GenBank/DDBJ databases">
        <title>Novel Bacillus species.</title>
        <authorList>
            <person name="Liu G."/>
        </authorList>
    </citation>
    <scope>NUCLEOTIDE SEQUENCE</scope>
    <source>
        <strain evidence="7 9">FJAT-50051</strain>
    </source>
</reference>
<gene>
    <name evidence="8" type="ORF">KHB02_000235</name>
    <name evidence="7" type="ORF">KHB02_03065</name>
</gene>
<protein>
    <submittedName>
        <fullName evidence="7">Branched-chain amino acid ABC transporter permease</fullName>
    </submittedName>
</protein>
<dbReference type="GO" id="GO:0015658">
    <property type="term" value="F:branched-chain amino acid transmembrane transporter activity"/>
    <property type="evidence" value="ECO:0007669"/>
    <property type="project" value="InterPro"/>
</dbReference>
<dbReference type="GO" id="GO:0005886">
    <property type="term" value="C:plasma membrane"/>
    <property type="evidence" value="ECO:0007669"/>
    <property type="project" value="UniProtKB-SubCell"/>
</dbReference>
<dbReference type="EMBL" id="JAGYPE020000001">
    <property type="protein sequence ID" value="MCH6263951.1"/>
    <property type="molecule type" value="Genomic_DNA"/>
</dbReference>
<keyword evidence="4 6" id="KW-1133">Transmembrane helix</keyword>
<evidence type="ECO:0000256" key="5">
    <source>
        <dbReference type="ARBA" id="ARBA00023136"/>
    </source>
</evidence>
<proteinExistence type="predicted"/>
<keyword evidence="9" id="KW-1185">Reference proteome</keyword>
<feature type="transmembrane region" description="Helical" evidence="6">
    <location>
        <begin position="85"/>
        <end position="105"/>
    </location>
</feature>
<feature type="transmembrane region" description="Helical" evidence="6">
    <location>
        <begin position="241"/>
        <end position="268"/>
    </location>
</feature>
<dbReference type="Proteomes" id="UP000677265">
    <property type="component" value="Unassembled WGS sequence"/>
</dbReference>
<feature type="transmembrane region" description="Helical" evidence="6">
    <location>
        <begin position="207"/>
        <end position="229"/>
    </location>
</feature>
<keyword evidence="5 6" id="KW-0472">Membrane</keyword>